<gene>
    <name evidence="1" type="ORF">Nepgr_017356</name>
</gene>
<protein>
    <submittedName>
        <fullName evidence="1">Uncharacterized protein</fullName>
    </submittedName>
</protein>
<name>A0AAD3SP99_NEPGR</name>
<keyword evidence="2" id="KW-1185">Reference proteome</keyword>
<reference evidence="1" key="1">
    <citation type="submission" date="2023-05" db="EMBL/GenBank/DDBJ databases">
        <title>Nepenthes gracilis genome sequencing.</title>
        <authorList>
            <person name="Fukushima K."/>
        </authorList>
    </citation>
    <scope>NUCLEOTIDE SEQUENCE</scope>
    <source>
        <strain evidence="1">SING2019-196</strain>
    </source>
</reference>
<evidence type="ECO:0000313" key="1">
    <source>
        <dbReference type="EMBL" id="GMH15515.1"/>
    </source>
</evidence>
<dbReference type="Proteomes" id="UP001279734">
    <property type="component" value="Unassembled WGS sequence"/>
</dbReference>
<accession>A0AAD3SP99</accession>
<sequence>MDSLPSIIRINSDVNDSTKATEIVVDYQWKPKRLRFGRPAIQKSTRPISDVEHVVSEAKNRVPEARPLPANSVGESLSQVIPPTLPVLIQDEAERIGLDGIHSKNGSVPDSHVELCDAPVTDAGNKFLLPLDPNELSQDSSVAPGEDQFINSTKPSIEKAEGSGSNSSKTESAPGMLLQDVYIRAQLEGSPGETHHAEASNSVFDFSTPVSIRRISRKYCLVDVPNNVSSSDLQVVGTLNDDWAAIQKDLISAPMFESMAVDDNVSEDVPIHCLAHNPAQSQVESVVAKVDTDPLPLVSRC</sequence>
<dbReference type="AlphaFoldDB" id="A0AAD3SP99"/>
<comment type="caution">
    <text evidence="1">The sequence shown here is derived from an EMBL/GenBank/DDBJ whole genome shotgun (WGS) entry which is preliminary data.</text>
</comment>
<proteinExistence type="predicted"/>
<evidence type="ECO:0000313" key="2">
    <source>
        <dbReference type="Proteomes" id="UP001279734"/>
    </source>
</evidence>
<dbReference type="EMBL" id="BSYO01000015">
    <property type="protein sequence ID" value="GMH15515.1"/>
    <property type="molecule type" value="Genomic_DNA"/>
</dbReference>
<organism evidence="1 2">
    <name type="scientific">Nepenthes gracilis</name>
    <name type="common">Slender pitcher plant</name>
    <dbReference type="NCBI Taxonomy" id="150966"/>
    <lineage>
        <taxon>Eukaryota</taxon>
        <taxon>Viridiplantae</taxon>
        <taxon>Streptophyta</taxon>
        <taxon>Embryophyta</taxon>
        <taxon>Tracheophyta</taxon>
        <taxon>Spermatophyta</taxon>
        <taxon>Magnoliopsida</taxon>
        <taxon>eudicotyledons</taxon>
        <taxon>Gunneridae</taxon>
        <taxon>Pentapetalae</taxon>
        <taxon>Caryophyllales</taxon>
        <taxon>Nepenthaceae</taxon>
        <taxon>Nepenthes</taxon>
    </lineage>
</organism>